<keyword evidence="1" id="KW-1133">Transmembrane helix</keyword>
<reference evidence="2 3" key="1">
    <citation type="submission" date="2019-08" db="EMBL/GenBank/DDBJ databases">
        <authorList>
            <person name="Alioto T."/>
            <person name="Alioto T."/>
            <person name="Gomez Garrido J."/>
        </authorList>
    </citation>
    <scope>NUCLEOTIDE SEQUENCE [LARGE SCALE GENOMIC DNA]</scope>
</reference>
<keyword evidence="3" id="KW-1185">Reference proteome</keyword>
<dbReference type="AlphaFoldDB" id="A0A5E4N8X5"/>
<keyword evidence="1" id="KW-0812">Transmembrane</keyword>
<feature type="transmembrane region" description="Helical" evidence="1">
    <location>
        <begin position="40"/>
        <end position="63"/>
    </location>
</feature>
<gene>
    <name evidence="2" type="ORF">CINCED_3A009832</name>
</gene>
<evidence type="ECO:0000256" key="1">
    <source>
        <dbReference type="SAM" id="Phobius"/>
    </source>
</evidence>
<sequence>MGIVYILLIPLGIERIIVPLIEYSVESVLYVTNTIAELKYLIIPIHTFPALSVVVITLGLLWLCLWEQNWRFLGIFFIILGICFGVAYKTPDILVSADNVAIKENDTLLYSLTKKNRNFVVKTWARQNGQDKVVNHAKYNNANKRLQCDGDGCVYQENGKSVLLADKKEDILKHCNNVDLILQLRRFDYSACDTRTIRYDELEVYGTHSIWLIRDDITVKKARSSRPWHKA</sequence>
<proteinExistence type="predicted"/>
<evidence type="ECO:0000313" key="2">
    <source>
        <dbReference type="EMBL" id="VVC38937.1"/>
    </source>
</evidence>
<protein>
    <submittedName>
        <fullName evidence="2">Uncharacterized protein</fullName>
    </submittedName>
</protein>
<feature type="transmembrane region" description="Helical" evidence="1">
    <location>
        <begin position="70"/>
        <end position="88"/>
    </location>
</feature>
<accession>A0A5E4N8X5</accession>
<name>A0A5E4N8X5_9HEMI</name>
<organism evidence="2 3">
    <name type="scientific">Cinara cedri</name>
    <dbReference type="NCBI Taxonomy" id="506608"/>
    <lineage>
        <taxon>Eukaryota</taxon>
        <taxon>Metazoa</taxon>
        <taxon>Ecdysozoa</taxon>
        <taxon>Arthropoda</taxon>
        <taxon>Hexapoda</taxon>
        <taxon>Insecta</taxon>
        <taxon>Pterygota</taxon>
        <taxon>Neoptera</taxon>
        <taxon>Paraneoptera</taxon>
        <taxon>Hemiptera</taxon>
        <taxon>Sternorrhyncha</taxon>
        <taxon>Aphidomorpha</taxon>
        <taxon>Aphidoidea</taxon>
        <taxon>Aphididae</taxon>
        <taxon>Lachninae</taxon>
        <taxon>Cinara</taxon>
    </lineage>
</organism>
<dbReference type="Proteomes" id="UP000325440">
    <property type="component" value="Unassembled WGS sequence"/>
</dbReference>
<evidence type="ECO:0000313" key="3">
    <source>
        <dbReference type="Proteomes" id="UP000325440"/>
    </source>
</evidence>
<keyword evidence="1" id="KW-0472">Membrane</keyword>
<dbReference type="EMBL" id="CABPRJ010001526">
    <property type="protein sequence ID" value="VVC38937.1"/>
    <property type="molecule type" value="Genomic_DNA"/>
</dbReference>
<dbReference type="OrthoDB" id="418349at2759"/>